<dbReference type="SUPFAM" id="SSF51430">
    <property type="entry name" value="NAD(P)-linked oxidoreductase"/>
    <property type="match status" value="1"/>
</dbReference>
<dbReference type="PRINTS" id="PR00069">
    <property type="entry name" value="ALDKETRDTASE"/>
</dbReference>
<name>A0A3B0T5R5_9ZZZZ</name>
<evidence type="ECO:0000256" key="1">
    <source>
        <dbReference type="ARBA" id="ARBA00023002"/>
    </source>
</evidence>
<proteinExistence type="predicted"/>
<dbReference type="InterPro" id="IPR023210">
    <property type="entry name" value="NADP_OxRdtase_dom"/>
</dbReference>
<keyword evidence="1" id="KW-0560">Oxidoreductase</keyword>
<dbReference type="EMBL" id="UOEM01000040">
    <property type="protein sequence ID" value="VAW12220.1"/>
    <property type="molecule type" value="Genomic_DNA"/>
</dbReference>
<organism evidence="3">
    <name type="scientific">hydrothermal vent metagenome</name>
    <dbReference type="NCBI Taxonomy" id="652676"/>
    <lineage>
        <taxon>unclassified sequences</taxon>
        <taxon>metagenomes</taxon>
        <taxon>ecological metagenomes</taxon>
    </lineage>
</organism>
<dbReference type="InterPro" id="IPR050523">
    <property type="entry name" value="AKR_Detox_Biosynth"/>
</dbReference>
<protein>
    <submittedName>
        <fullName evidence="3">Aldo/keto reductase</fullName>
    </submittedName>
</protein>
<dbReference type="InterPro" id="IPR036812">
    <property type="entry name" value="NAD(P)_OxRdtase_dom_sf"/>
</dbReference>
<dbReference type="GO" id="GO:0016491">
    <property type="term" value="F:oxidoreductase activity"/>
    <property type="evidence" value="ECO:0007669"/>
    <property type="project" value="UniProtKB-KW"/>
</dbReference>
<dbReference type="Gene3D" id="3.20.20.100">
    <property type="entry name" value="NADP-dependent oxidoreductase domain"/>
    <property type="match status" value="1"/>
</dbReference>
<reference evidence="3" key="1">
    <citation type="submission" date="2018-06" db="EMBL/GenBank/DDBJ databases">
        <authorList>
            <person name="Zhirakovskaya E."/>
        </authorList>
    </citation>
    <scope>NUCLEOTIDE SEQUENCE</scope>
</reference>
<gene>
    <name evidence="3" type="ORF">MNBD_ALPHA09-1215</name>
</gene>
<dbReference type="InterPro" id="IPR020471">
    <property type="entry name" value="AKR"/>
</dbReference>
<dbReference type="GO" id="GO:0005829">
    <property type="term" value="C:cytosol"/>
    <property type="evidence" value="ECO:0007669"/>
    <property type="project" value="TreeGrafter"/>
</dbReference>
<dbReference type="PANTHER" id="PTHR43364">
    <property type="entry name" value="NADH-SPECIFIC METHYLGLYOXAL REDUCTASE-RELATED"/>
    <property type="match status" value="1"/>
</dbReference>
<dbReference type="FunFam" id="3.20.20.100:FF:000004">
    <property type="entry name" value="Oxidoreductase, aldo/keto reductase"/>
    <property type="match status" value="1"/>
</dbReference>
<evidence type="ECO:0000313" key="3">
    <source>
        <dbReference type="EMBL" id="VAW12220.1"/>
    </source>
</evidence>
<feature type="domain" description="NADP-dependent oxidoreductase" evidence="2">
    <location>
        <begin position="15"/>
        <end position="310"/>
    </location>
</feature>
<sequence length="335" mass="36801">MRYEKLGRSSLTVSRLCLGTMQFGGRTSASDSAAIIDRARGSGINFIDTADAYNDGVSEEITGSAVRARRQDWIVATKVGNGPFEPPNRRGSSRHWVLEACEASLARLGLDHIDIYYLHREDLDTDMAETVRALGDLIRAGKVRYFGLSNFRSWRVAEICNLCDRLNVDRPIVSQPYYNALNRMPEVEHLPACGHYGLGVFPYSPMARGVLTAKYRPGEAPAADSRAGVADARMMVSEWREGSLVIARKIKDHAEARGTTPGRFAVAWVLANRFVTGAIIGPRTLEHLEAALGAEDFAFSAEDEAFIDTLVPVGHPSTPGYTDPEYPIEGRVLRG</sequence>
<accession>A0A3B0T5R5</accession>
<dbReference type="PANTHER" id="PTHR43364:SF4">
    <property type="entry name" value="NAD(P)-LINKED OXIDOREDUCTASE SUPERFAMILY PROTEIN"/>
    <property type="match status" value="1"/>
</dbReference>
<dbReference type="AlphaFoldDB" id="A0A3B0T5R5"/>
<evidence type="ECO:0000259" key="2">
    <source>
        <dbReference type="Pfam" id="PF00248"/>
    </source>
</evidence>
<dbReference type="Pfam" id="PF00248">
    <property type="entry name" value="Aldo_ket_red"/>
    <property type="match status" value="1"/>
</dbReference>